<dbReference type="InterPro" id="IPR007267">
    <property type="entry name" value="GtrA_DPMS_TM"/>
</dbReference>
<gene>
    <name evidence="9" type="ORF">Vau01_010480</name>
</gene>
<feature type="transmembrane region" description="Helical" evidence="7">
    <location>
        <begin position="101"/>
        <end position="120"/>
    </location>
</feature>
<feature type="transmembrane region" description="Helical" evidence="7">
    <location>
        <begin position="132"/>
        <end position="160"/>
    </location>
</feature>
<dbReference type="InterPro" id="IPR036259">
    <property type="entry name" value="MFS_trans_sf"/>
</dbReference>
<sequence>MSTTTTPGSGDEPDAASHSVDSTSAAIEVAEAASELDEAVHAPGAEQPETRPGLRGLYDRFAHLIHELGKFGAVGMVAFVIDVAIFNLLRQAGVESLTSAAISMAVAATAAFIGNRFWTWRDRERSGLRREYTLYFIFNAVGLLIALTCLAISTYGLGAIWPVFTEPLAENISKQIVGGALGTVFRFWSYRNIVFRTAS</sequence>
<accession>A0A8J4DYY8</accession>
<keyword evidence="10" id="KW-1185">Reference proteome</keyword>
<comment type="similarity">
    <text evidence="2">Belongs to the GtrA family.</text>
</comment>
<evidence type="ECO:0000313" key="10">
    <source>
        <dbReference type="Proteomes" id="UP000612585"/>
    </source>
</evidence>
<protein>
    <submittedName>
        <fullName evidence="9">Membrane protein</fullName>
    </submittedName>
</protein>
<keyword evidence="5 7" id="KW-0472">Membrane</keyword>
<keyword evidence="3 7" id="KW-0812">Transmembrane</keyword>
<feature type="domain" description="GtrA/DPMS transmembrane" evidence="8">
    <location>
        <begin position="70"/>
        <end position="195"/>
    </location>
</feature>
<keyword evidence="4 7" id="KW-1133">Transmembrane helix</keyword>
<name>A0A8J4DYY8_9ACTN</name>
<feature type="transmembrane region" description="Helical" evidence="7">
    <location>
        <begin position="68"/>
        <end position="89"/>
    </location>
</feature>
<dbReference type="EMBL" id="BOPG01000007">
    <property type="protein sequence ID" value="GIJ53532.1"/>
    <property type="molecule type" value="Genomic_DNA"/>
</dbReference>
<dbReference type="Proteomes" id="UP000612585">
    <property type="component" value="Unassembled WGS sequence"/>
</dbReference>
<dbReference type="SUPFAM" id="SSF103473">
    <property type="entry name" value="MFS general substrate transporter"/>
    <property type="match status" value="1"/>
</dbReference>
<dbReference type="InterPro" id="IPR051401">
    <property type="entry name" value="GtrA_CellWall_Glycosyl"/>
</dbReference>
<evidence type="ECO:0000256" key="2">
    <source>
        <dbReference type="ARBA" id="ARBA00009399"/>
    </source>
</evidence>
<reference evidence="9" key="1">
    <citation type="submission" date="2021-01" db="EMBL/GenBank/DDBJ databases">
        <title>Whole genome shotgun sequence of Virgisporangium aurantiacum NBRC 16421.</title>
        <authorList>
            <person name="Komaki H."/>
            <person name="Tamura T."/>
        </authorList>
    </citation>
    <scope>NUCLEOTIDE SEQUENCE</scope>
    <source>
        <strain evidence="9">NBRC 16421</strain>
    </source>
</reference>
<feature type="region of interest" description="Disordered" evidence="6">
    <location>
        <begin position="1"/>
        <end position="23"/>
    </location>
</feature>
<comment type="subcellular location">
    <subcellularLocation>
        <location evidence="1">Membrane</location>
        <topology evidence="1">Multi-pass membrane protein</topology>
    </subcellularLocation>
</comment>
<dbReference type="AlphaFoldDB" id="A0A8J4DYY8"/>
<evidence type="ECO:0000256" key="6">
    <source>
        <dbReference type="SAM" id="MobiDB-lite"/>
    </source>
</evidence>
<comment type="caution">
    <text evidence="9">The sequence shown here is derived from an EMBL/GenBank/DDBJ whole genome shotgun (WGS) entry which is preliminary data.</text>
</comment>
<proteinExistence type="inferred from homology"/>
<dbReference type="Pfam" id="PF04138">
    <property type="entry name" value="GtrA_DPMS_TM"/>
    <property type="match status" value="1"/>
</dbReference>
<organism evidence="9 10">
    <name type="scientific">Virgisporangium aurantiacum</name>
    <dbReference type="NCBI Taxonomy" id="175570"/>
    <lineage>
        <taxon>Bacteria</taxon>
        <taxon>Bacillati</taxon>
        <taxon>Actinomycetota</taxon>
        <taxon>Actinomycetes</taxon>
        <taxon>Micromonosporales</taxon>
        <taxon>Micromonosporaceae</taxon>
        <taxon>Virgisporangium</taxon>
    </lineage>
</organism>
<dbReference type="PANTHER" id="PTHR38459:SF1">
    <property type="entry name" value="PROPHAGE BACTOPRENOL-LINKED GLUCOSE TRANSLOCASE HOMOLOG"/>
    <property type="match status" value="1"/>
</dbReference>
<evidence type="ECO:0000256" key="5">
    <source>
        <dbReference type="ARBA" id="ARBA00023136"/>
    </source>
</evidence>
<dbReference type="GO" id="GO:0005886">
    <property type="term" value="C:plasma membrane"/>
    <property type="evidence" value="ECO:0007669"/>
    <property type="project" value="TreeGrafter"/>
</dbReference>
<feature type="transmembrane region" description="Helical" evidence="7">
    <location>
        <begin position="172"/>
        <end position="189"/>
    </location>
</feature>
<dbReference type="GO" id="GO:0000271">
    <property type="term" value="P:polysaccharide biosynthetic process"/>
    <property type="evidence" value="ECO:0007669"/>
    <property type="project" value="InterPro"/>
</dbReference>
<evidence type="ECO:0000256" key="7">
    <source>
        <dbReference type="SAM" id="Phobius"/>
    </source>
</evidence>
<evidence type="ECO:0000256" key="1">
    <source>
        <dbReference type="ARBA" id="ARBA00004141"/>
    </source>
</evidence>
<evidence type="ECO:0000256" key="4">
    <source>
        <dbReference type="ARBA" id="ARBA00022989"/>
    </source>
</evidence>
<evidence type="ECO:0000256" key="3">
    <source>
        <dbReference type="ARBA" id="ARBA00022692"/>
    </source>
</evidence>
<evidence type="ECO:0000313" key="9">
    <source>
        <dbReference type="EMBL" id="GIJ53532.1"/>
    </source>
</evidence>
<dbReference type="PANTHER" id="PTHR38459">
    <property type="entry name" value="PROPHAGE BACTOPRENOL-LINKED GLUCOSE TRANSLOCASE HOMOLOG"/>
    <property type="match status" value="1"/>
</dbReference>
<evidence type="ECO:0000259" key="8">
    <source>
        <dbReference type="Pfam" id="PF04138"/>
    </source>
</evidence>